<sequence>MTSNKNAFSLDKAGLFSQILSIKSCSYDILISFSDNFFSKFCPSLAHITLPSKPNTPPSFIVLNIYSSVVGTPSSPILKGFCTIRAVIEPSSRPLISSGSASKATTFTLPATPFPLRACATPSAERLLAAKIAFTSGLAVKISSVIAIAFALSLCEYCVCNNCIPLCLAMPSLNPFSL</sequence>
<comment type="caution">
    <text evidence="1">The sequence shown here is derived from an EMBL/GenBank/DDBJ whole genome shotgun (WGS) entry which is preliminary data.</text>
</comment>
<gene>
    <name evidence="1" type="ORF">SDC9_133345</name>
</gene>
<dbReference type="AlphaFoldDB" id="A0A645DA13"/>
<dbReference type="EMBL" id="VSSQ01034350">
    <property type="protein sequence ID" value="MPM86256.1"/>
    <property type="molecule type" value="Genomic_DNA"/>
</dbReference>
<protein>
    <submittedName>
        <fullName evidence="1">Uncharacterized protein</fullName>
    </submittedName>
</protein>
<evidence type="ECO:0000313" key="1">
    <source>
        <dbReference type="EMBL" id="MPM86256.1"/>
    </source>
</evidence>
<organism evidence="1">
    <name type="scientific">bioreactor metagenome</name>
    <dbReference type="NCBI Taxonomy" id="1076179"/>
    <lineage>
        <taxon>unclassified sequences</taxon>
        <taxon>metagenomes</taxon>
        <taxon>ecological metagenomes</taxon>
    </lineage>
</organism>
<name>A0A645DA13_9ZZZZ</name>
<accession>A0A645DA13</accession>
<proteinExistence type="predicted"/>
<reference evidence="1" key="1">
    <citation type="submission" date="2019-08" db="EMBL/GenBank/DDBJ databases">
        <authorList>
            <person name="Kucharzyk K."/>
            <person name="Murdoch R.W."/>
            <person name="Higgins S."/>
            <person name="Loffler F."/>
        </authorList>
    </citation>
    <scope>NUCLEOTIDE SEQUENCE</scope>
</reference>